<dbReference type="AlphaFoldDB" id="A0AB34FHB8"/>
<accession>A0AB34FHB8</accession>
<dbReference type="Proteomes" id="UP001163105">
    <property type="component" value="Unassembled WGS sequence"/>
</dbReference>
<gene>
    <name evidence="1" type="ORF">O9K51_08190</name>
</gene>
<proteinExistence type="predicted"/>
<sequence length="114" mass="12791">MPNKYDISIVSGPEVDLDKLAAGLFDILRHNDCDKDYTESGRDKDGIMLSFTRSLQPACVPFSYSLLEEHLHELGYEQRLPRLQGPGPQVFHKAAKNTPAVASRRLPAPLCQPW</sequence>
<name>A0AB34FHB8_9HYPO</name>
<protein>
    <submittedName>
        <fullName evidence="1">Uncharacterized protein</fullName>
    </submittedName>
</protein>
<reference evidence="1" key="1">
    <citation type="submission" date="2023-01" db="EMBL/GenBank/DDBJ databases">
        <title>The growth and conidiation of Purpureocillium lavendulum are regulated by nitrogen source and histone H3K14 acetylation.</title>
        <authorList>
            <person name="Tang P."/>
            <person name="Han J."/>
            <person name="Zhang C."/>
            <person name="Tang P."/>
            <person name="Qi F."/>
            <person name="Zhang K."/>
            <person name="Liang L."/>
        </authorList>
    </citation>
    <scope>NUCLEOTIDE SEQUENCE</scope>
    <source>
        <strain evidence="1">YMF1.00683</strain>
    </source>
</reference>
<comment type="caution">
    <text evidence="1">The sequence shown here is derived from an EMBL/GenBank/DDBJ whole genome shotgun (WGS) entry which is preliminary data.</text>
</comment>
<evidence type="ECO:0000313" key="2">
    <source>
        <dbReference type="Proteomes" id="UP001163105"/>
    </source>
</evidence>
<dbReference type="EMBL" id="JAQHRD010000007">
    <property type="protein sequence ID" value="KAJ6438789.1"/>
    <property type="molecule type" value="Genomic_DNA"/>
</dbReference>
<organism evidence="1 2">
    <name type="scientific">Purpureocillium lavendulum</name>
    <dbReference type="NCBI Taxonomy" id="1247861"/>
    <lineage>
        <taxon>Eukaryota</taxon>
        <taxon>Fungi</taxon>
        <taxon>Dikarya</taxon>
        <taxon>Ascomycota</taxon>
        <taxon>Pezizomycotina</taxon>
        <taxon>Sordariomycetes</taxon>
        <taxon>Hypocreomycetidae</taxon>
        <taxon>Hypocreales</taxon>
        <taxon>Ophiocordycipitaceae</taxon>
        <taxon>Purpureocillium</taxon>
    </lineage>
</organism>
<evidence type="ECO:0000313" key="1">
    <source>
        <dbReference type="EMBL" id="KAJ6438789.1"/>
    </source>
</evidence>
<keyword evidence="2" id="KW-1185">Reference proteome</keyword>